<evidence type="ECO:0000256" key="1">
    <source>
        <dbReference type="SAM" id="Phobius"/>
    </source>
</evidence>
<reference evidence="2" key="1">
    <citation type="submission" date="2014-07" db="EMBL/GenBank/DDBJ databases">
        <authorList>
            <person name="Martin A.A"/>
            <person name="De Silva N."/>
        </authorList>
    </citation>
    <scope>NUCLEOTIDE SEQUENCE</scope>
</reference>
<evidence type="ECO:0000313" key="2">
    <source>
        <dbReference type="Proteomes" id="UP000035680"/>
    </source>
</evidence>
<organism evidence="2 3">
    <name type="scientific">Strongyloides venezuelensis</name>
    <name type="common">Threadworm</name>
    <dbReference type="NCBI Taxonomy" id="75913"/>
    <lineage>
        <taxon>Eukaryota</taxon>
        <taxon>Metazoa</taxon>
        <taxon>Ecdysozoa</taxon>
        <taxon>Nematoda</taxon>
        <taxon>Chromadorea</taxon>
        <taxon>Rhabditida</taxon>
        <taxon>Tylenchina</taxon>
        <taxon>Panagrolaimomorpha</taxon>
        <taxon>Strongyloidoidea</taxon>
        <taxon>Strongyloididae</taxon>
        <taxon>Strongyloides</taxon>
    </lineage>
</organism>
<dbReference type="AlphaFoldDB" id="A0A0K0F4Q8"/>
<feature type="transmembrane region" description="Helical" evidence="1">
    <location>
        <begin position="158"/>
        <end position="179"/>
    </location>
</feature>
<reference evidence="3" key="2">
    <citation type="submission" date="2015-08" db="UniProtKB">
        <authorList>
            <consortium name="WormBaseParasite"/>
        </authorList>
    </citation>
    <scope>IDENTIFICATION</scope>
</reference>
<accession>A0A0K0F4Q8</accession>
<sequence>MGENYSYDYTYDVNFTMEDLNTSVIHNNTYDPFKDNIVTPIEALIPHLLLSFLSIILQLFVFSSFFNKKDLFKNTCFLIMFHHGVLSFIQQCCHFITSILSVFQSLIMVNLLFFFSIIGSLLNSAYIGSVLFIFLLTLNRFDVFYNFSYFFKIKERRFYIIGIVIFYIWFVGLFAFYLYPNYHLVFNFEFYQWQYICPLRCALGFEVESKTIYTFLGISFVLQILVVTKVFSLRCQTSKKVILAAENLKLLIHAFLCFATTTFLELIWNGVLFGPFQYKKWVILSQILHTFTSVSNSIYIFFFVNLNQADDWTSSSNSLKRNITKNTWLYYSYCYMTKNGRTCLLILLFRNFSDL</sequence>
<feature type="transmembrane region" description="Helical" evidence="1">
    <location>
        <begin position="112"/>
        <end position="138"/>
    </location>
</feature>
<feature type="transmembrane region" description="Helical" evidence="1">
    <location>
        <begin position="78"/>
        <end position="100"/>
    </location>
</feature>
<keyword evidence="1" id="KW-0472">Membrane</keyword>
<name>A0A0K0F4Q8_STRVS</name>
<feature type="transmembrane region" description="Helical" evidence="1">
    <location>
        <begin position="328"/>
        <end position="349"/>
    </location>
</feature>
<evidence type="ECO:0000313" key="3">
    <source>
        <dbReference type="WBParaSite" id="SVE_0379800.1"/>
    </source>
</evidence>
<keyword evidence="2" id="KW-1185">Reference proteome</keyword>
<feature type="transmembrane region" description="Helical" evidence="1">
    <location>
        <begin position="283"/>
        <end position="307"/>
    </location>
</feature>
<dbReference type="Proteomes" id="UP000035680">
    <property type="component" value="Unassembled WGS sequence"/>
</dbReference>
<keyword evidence="1" id="KW-0812">Transmembrane</keyword>
<keyword evidence="1" id="KW-1133">Transmembrane helix</keyword>
<feature type="transmembrane region" description="Helical" evidence="1">
    <location>
        <begin position="212"/>
        <end position="231"/>
    </location>
</feature>
<dbReference type="WBParaSite" id="SVE_0379800.1">
    <property type="protein sequence ID" value="SVE_0379800.1"/>
    <property type="gene ID" value="SVE_0379800"/>
</dbReference>
<protein>
    <submittedName>
        <fullName evidence="3">G_PROTEIN_RECEP_F1_2 domain-containing protein</fullName>
    </submittedName>
</protein>
<proteinExistence type="predicted"/>
<feature type="transmembrane region" description="Helical" evidence="1">
    <location>
        <begin position="251"/>
        <end position="271"/>
    </location>
</feature>
<feature type="transmembrane region" description="Helical" evidence="1">
    <location>
        <begin position="44"/>
        <end position="66"/>
    </location>
</feature>